<feature type="modified residue" description="Glycine radical" evidence="5">
    <location>
        <position position="689"/>
    </location>
</feature>
<dbReference type="GO" id="GO:0009265">
    <property type="term" value="P:2'-deoxyribonucleotide biosynthetic process"/>
    <property type="evidence" value="ECO:0007669"/>
    <property type="project" value="TreeGrafter"/>
</dbReference>
<protein>
    <submittedName>
        <fullName evidence="8">Anaerobic ribonucleoside-triphosphate reductase</fullName>
        <ecNumber evidence="8">1.17.4.2</ecNumber>
    </submittedName>
</protein>
<dbReference type="InterPro" id="IPR001150">
    <property type="entry name" value="Gly_radical"/>
</dbReference>
<dbReference type="Pfam" id="PF03477">
    <property type="entry name" value="ATP-cone"/>
    <property type="match status" value="1"/>
</dbReference>
<keyword evidence="8" id="KW-0560">Oxidoreductase</keyword>
<feature type="domain" description="ATP-cone" evidence="7">
    <location>
        <begin position="6"/>
        <end position="100"/>
    </location>
</feature>
<keyword evidence="2 5" id="KW-0556">Organic radical</keyword>
<reference evidence="8 9" key="1">
    <citation type="journal article" date="2018" name="Front. Microbiol.">
        <title>Conversion of Methionine to Cysteine in Lactobacillus paracasei Depends on the Highly Mobile cysK-ctl-cysE Gene Cluster.</title>
        <authorList>
            <person name="Wuthrich D."/>
            <person name="Irmler S."/>
            <person name="Berthoud H."/>
            <person name="Guggenbuhl B."/>
            <person name="Eugster E."/>
            <person name="Bruggmann R."/>
        </authorList>
    </citation>
    <scope>NUCLEOTIDE SEQUENCE [LARGE SCALE GENOMIC DNA]</scope>
    <source>
        <strain evidence="8 9">FAM18172</strain>
    </source>
</reference>
<comment type="caution">
    <text evidence="8">The sequence shown here is derived from an EMBL/GenBank/DDBJ whole genome shotgun (WGS) entry which is preliminary data.</text>
</comment>
<sequence>MIEFYTQIKKRDGRIVDFDASKISTAITKAAESVAKLAPSDVLTIDHLTDTVTAKIRDRYHDDVEIAEIQTVVEQTLIAAEKYNWAEAYTEYRLKRDLARKQKQDVNYNVSRLVNRDESVVNENANKDSRVFSTQRDLTAGAVAKAIGLKMLPPAVANAHLRGDIHWHDLDYTPFMAETNCCLIDFDYMLNHGFSIGNAEVEPAHSIQVAVTQMTQIIANVASSQYGGCSSDRTDQVLAPFAEKNYQKHLREFGSVIDDPAKLEALAVKQTKKDIYDALQTLEYQVNTLYSTQGQTPFVTVGFGLGTSWIEREIQKDILKIRILGLGKERRTAIFPKLVFTLKRGLNLKPEDPNYDIKQLAIECATKRMYPDVVSYDTIKRLTGSFKAPMGCRSFLQGWTDPKTGKEVNAGRMNLGVITVNLPRIAMEANGDKAKFWKIFEERMRICKEGLLYKVERTKQATPESAPILYKYGAFGHKLADTDSIDDLFKNGRATVSLGYIGLYEVGTVFYGSAWEKNPDAKAFSVSIVKALDDHCKAWEKQYGYHFSVYGTPSESLTDTFCRADTKKFGIVKDITDKEYYTNSFHYDVRKSPTPFEKLDFEKDYPQYSAGGFIHYCEYPNLKQNPKALEAVWDYAYDKIGYLGTNTPIDQCFKCGFKGEFTGTAKGYQCPECGNHDPATCDVVKRLCGYLGNPNKRPMVHGRQEEIIHRKKHITFSLNQVANRRDK</sequence>
<name>A0A422MEP8_LACPA</name>
<dbReference type="EC" id="1.17.4.2" evidence="8"/>
<feature type="domain" description="Glycine radical" evidence="6">
    <location>
        <begin position="591"/>
        <end position="716"/>
    </location>
</feature>
<evidence type="ECO:0000259" key="7">
    <source>
        <dbReference type="PROSITE" id="PS51161"/>
    </source>
</evidence>
<dbReference type="InterPro" id="IPR005144">
    <property type="entry name" value="ATP-cone_dom"/>
</dbReference>
<dbReference type="PANTHER" id="PTHR21075">
    <property type="entry name" value="ANAEROBIC RIBONUCLEOSIDE-TRIPHOSPHATE REDUCTASE"/>
    <property type="match status" value="1"/>
</dbReference>
<dbReference type="InterPro" id="IPR012833">
    <property type="entry name" value="NrdD"/>
</dbReference>
<dbReference type="GO" id="GO:0005524">
    <property type="term" value="F:ATP binding"/>
    <property type="evidence" value="ECO:0007669"/>
    <property type="project" value="UniProtKB-UniRule"/>
</dbReference>
<dbReference type="PROSITE" id="PS51149">
    <property type="entry name" value="GLY_RADICAL_2"/>
    <property type="match status" value="1"/>
</dbReference>
<dbReference type="GO" id="GO:0004748">
    <property type="term" value="F:ribonucleoside-diphosphate reductase activity, thioredoxin disulfide as acceptor"/>
    <property type="evidence" value="ECO:0007669"/>
    <property type="project" value="TreeGrafter"/>
</dbReference>
<evidence type="ECO:0000256" key="5">
    <source>
        <dbReference type="PROSITE-ProRule" id="PRU00493"/>
    </source>
</evidence>
<dbReference type="GO" id="GO:0008998">
    <property type="term" value="F:ribonucleoside-triphosphate reductase (thioredoxin) activity"/>
    <property type="evidence" value="ECO:0007669"/>
    <property type="project" value="UniProtKB-EC"/>
</dbReference>
<dbReference type="PROSITE" id="PS51161">
    <property type="entry name" value="ATP_CONE"/>
    <property type="match status" value="1"/>
</dbReference>
<dbReference type="Gene3D" id="3.20.70.20">
    <property type="match status" value="1"/>
</dbReference>
<dbReference type="AlphaFoldDB" id="A0A422MEP8"/>
<dbReference type="PANTHER" id="PTHR21075:SF0">
    <property type="entry name" value="ANAEROBIC RIBONUCLEOSIDE-TRIPHOSPHATE REDUCTASE"/>
    <property type="match status" value="1"/>
</dbReference>
<evidence type="ECO:0000256" key="1">
    <source>
        <dbReference type="ARBA" id="ARBA00022741"/>
    </source>
</evidence>
<evidence type="ECO:0000256" key="4">
    <source>
        <dbReference type="PROSITE-ProRule" id="PRU00492"/>
    </source>
</evidence>
<evidence type="ECO:0000259" key="6">
    <source>
        <dbReference type="PROSITE" id="PS51149"/>
    </source>
</evidence>
<keyword evidence="3 4" id="KW-0067">ATP-binding</keyword>
<dbReference type="Pfam" id="PF13597">
    <property type="entry name" value="NRDD"/>
    <property type="match status" value="1"/>
</dbReference>
<evidence type="ECO:0000313" key="9">
    <source>
        <dbReference type="Proteomes" id="UP000285532"/>
    </source>
</evidence>
<organism evidence="8 9">
    <name type="scientific">Lacticaseibacillus paracasei</name>
    <name type="common">Lactobacillus paracasei</name>
    <dbReference type="NCBI Taxonomy" id="1597"/>
    <lineage>
        <taxon>Bacteria</taxon>
        <taxon>Bacillati</taxon>
        <taxon>Bacillota</taxon>
        <taxon>Bacilli</taxon>
        <taxon>Lactobacillales</taxon>
        <taxon>Lactobacillaceae</taxon>
        <taxon>Lacticaseibacillus</taxon>
    </lineage>
</organism>
<dbReference type="EMBL" id="LKFU01000007">
    <property type="protein sequence ID" value="RND89747.1"/>
    <property type="molecule type" value="Genomic_DNA"/>
</dbReference>
<dbReference type="NCBIfam" id="NF006732">
    <property type="entry name" value="PRK09263.1"/>
    <property type="match status" value="1"/>
</dbReference>
<dbReference type="CDD" id="cd01675">
    <property type="entry name" value="RNR_III"/>
    <property type="match status" value="1"/>
</dbReference>
<dbReference type="SUPFAM" id="SSF51998">
    <property type="entry name" value="PFL-like glycyl radical enzymes"/>
    <property type="match status" value="1"/>
</dbReference>
<dbReference type="NCBIfam" id="TIGR02487">
    <property type="entry name" value="NrdD"/>
    <property type="match status" value="1"/>
</dbReference>
<keyword evidence="1 4" id="KW-0547">Nucleotide-binding</keyword>
<accession>A0A422MEP8</accession>
<dbReference type="GO" id="GO:0006260">
    <property type="term" value="P:DNA replication"/>
    <property type="evidence" value="ECO:0007669"/>
    <property type="project" value="InterPro"/>
</dbReference>
<gene>
    <name evidence="8" type="ORF">FAM18172_00123</name>
</gene>
<evidence type="ECO:0000256" key="2">
    <source>
        <dbReference type="ARBA" id="ARBA00022818"/>
    </source>
</evidence>
<dbReference type="RefSeq" id="WP_128518741.1">
    <property type="nucleotide sequence ID" value="NZ_LKFU01000007.1"/>
</dbReference>
<evidence type="ECO:0000256" key="3">
    <source>
        <dbReference type="ARBA" id="ARBA00022840"/>
    </source>
</evidence>
<proteinExistence type="predicted"/>
<evidence type="ECO:0000313" key="8">
    <source>
        <dbReference type="EMBL" id="RND89747.1"/>
    </source>
</evidence>
<dbReference type="Proteomes" id="UP000285532">
    <property type="component" value="Unassembled WGS sequence"/>
</dbReference>
<dbReference type="GO" id="GO:0031250">
    <property type="term" value="C:anaerobic ribonucleoside-triphosphate reductase complex"/>
    <property type="evidence" value="ECO:0007669"/>
    <property type="project" value="TreeGrafter"/>
</dbReference>